<evidence type="ECO:0000313" key="3">
    <source>
        <dbReference type="Proteomes" id="UP000702425"/>
    </source>
</evidence>
<gene>
    <name evidence="2" type="ORF">E5S67_05144</name>
</gene>
<feature type="transmembrane region" description="Helical" evidence="1">
    <location>
        <begin position="89"/>
        <end position="113"/>
    </location>
</feature>
<feature type="transmembrane region" description="Helical" evidence="1">
    <location>
        <begin position="125"/>
        <end position="146"/>
    </location>
</feature>
<dbReference type="Proteomes" id="UP000702425">
    <property type="component" value="Unassembled WGS sequence"/>
</dbReference>
<accession>A0ABX2D4D8</accession>
<evidence type="ECO:0000256" key="1">
    <source>
        <dbReference type="SAM" id="Phobius"/>
    </source>
</evidence>
<keyword evidence="1" id="KW-0472">Membrane</keyword>
<keyword evidence="3" id="KW-1185">Reference proteome</keyword>
<feature type="transmembrane region" description="Helical" evidence="1">
    <location>
        <begin position="12"/>
        <end position="37"/>
    </location>
</feature>
<comment type="caution">
    <text evidence="2">The sequence shown here is derived from an EMBL/GenBank/DDBJ whole genome shotgun (WGS) entry which is preliminary data.</text>
</comment>
<protein>
    <submittedName>
        <fullName evidence="2">Uncharacterized protein</fullName>
    </submittedName>
</protein>
<evidence type="ECO:0000313" key="2">
    <source>
        <dbReference type="EMBL" id="NQE37373.1"/>
    </source>
</evidence>
<reference evidence="2 3" key="1">
    <citation type="journal article" date="2020" name="Sci. Rep.">
        <title>A novel cyanobacterial geosmin producer, revising GeoA distribution and dispersion patterns in Bacteria.</title>
        <authorList>
            <person name="Churro C."/>
            <person name="Semedo-Aguiar A.P."/>
            <person name="Silva A.D."/>
            <person name="Pereira-Leal J.B."/>
            <person name="Leite R.B."/>
        </authorList>
    </citation>
    <scope>NUCLEOTIDE SEQUENCE [LARGE SCALE GENOMIC DNA]</scope>
    <source>
        <strain evidence="2 3">IPMA8</strain>
    </source>
</reference>
<dbReference type="PROSITE" id="PS51257">
    <property type="entry name" value="PROKAR_LIPOPROTEIN"/>
    <property type="match status" value="1"/>
</dbReference>
<feature type="transmembrane region" description="Helical" evidence="1">
    <location>
        <begin position="201"/>
        <end position="220"/>
    </location>
</feature>
<keyword evidence="1" id="KW-1133">Transmembrane helix</keyword>
<sequence length="237" mass="27164">MKFLISVSPKRVAFSLSIWVLFFAIAGCIVQVLRYGFNYQERWINLFNLDREINYPSWYSSFTLLFCAILLGIIASAKKKQGDRYFGHWKALAFMFVFLSLDEILSLHEILIINDLRKALNLGGIFYFIWVIPGAIFVAITALGYLKFLLHLPRKIRDFFLLAGSIYVGGALGMEMVTGYYADAVTKRNLIYGLMVCVEEILEMVGVIVFIYALLSYIGSHLETIDLRLKILDNPQR</sequence>
<dbReference type="EMBL" id="SRRZ01000126">
    <property type="protein sequence ID" value="NQE37373.1"/>
    <property type="molecule type" value="Genomic_DNA"/>
</dbReference>
<dbReference type="RefSeq" id="WP_172191360.1">
    <property type="nucleotide sequence ID" value="NZ_CAWPPK010000031.1"/>
</dbReference>
<feature type="transmembrane region" description="Helical" evidence="1">
    <location>
        <begin position="158"/>
        <end position="181"/>
    </location>
</feature>
<proteinExistence type="predicted"/>
<organism evidence="2 3">
    <name type="scientific">Microcoleus asticus IPMA8</name>
    <dbReference type="NCBI Taxonomy" id="2563858"/>
    <lineage>
        <taxon>Bacteria</taxon>
        <taxon>Bacillati</taxon>
        <taxon>Cyanobacteriota</taxon>
        <taxon>Cyanophyceae</taxon>
        <taxon>Oscillatoriophycideae</taxon>
        <taxon>Oscillatoriales</taxon>
        <taxon>Microcoleaceae</taxon>
        <taxon>Microcoleus</taxon>
        <taxon>Microcoleus asticus</taxon>
    </lineage>
</organism>
<feature type="transmembrane region" description="Helical" evidence="1">
    <location>
        <begin position="57"/>
        <end position="77"/>
    </location>
</feature>
<keyword evidence="1" id="KW-0812">Transmembrane</keyword>
<name>A0ABX2D4D8_9CYAN</name>